<dbReference type="PANTHER" id="PTHR30543:SF21">
    <property type="entry name" value="NAD(P)H-DEPENDENT FMN REDUCTASE LOT6"/>
    <property type="match status" value="1"/>
</dbReference>
<dbReference type="Proteomes" id="UP000480266">
    <property type="component" value="Unassembled WGS sequence"/>
</dbReference>
<feature type="domain" description="NADPH-dependent FMN reductase-like" evidence="1">
    <location>
        <begin position="4"/>
        <end position="147"/>
    </location>
</feature>
<comment type="caution">
    <text evidence="2">The sequence shown here is derived from an EMBL/GenBank/DDBJ whole genome shotgun (WGS) entry which is preliminary data.</text>
</comment>
<proteinExistence type="predicted"/>
<evidence type="ECO:0000313" key="2">
    <source>
        <dbReference type="EMBL" id="NGX99836.1"/>
    </source>
</evidence>
<dbReference type="GO" id="GO:0010181">
    <property type="term" value="F:FMN binding"/>
    <property type="evidence" value="ECO:0007669"/>
    <property type="project" value="TreeGrafter"/>
</dbReference>
<organism evidence="2 3">
    <name type="scientific">Candidatus Afipia apatlaquensis</name>
    <dbReference type="NCBI Taxonomy" id="2712852"/>
    <lineage>
        <taxon>Bacteria</taxon>
        <taxon>Pseudomonadati</taxon>
        <taxon>Pseudomonadota</taxon>
        <taxon>Alphaproteobacteria</taxon>
        <taxon>Hyphomicrobiales</taxon>
        <taxon>Nitrobacteraceae</taxon>
        <taxon>Afipia</taxon>
    </lineage>
</organism>
<evidence type="ECO:0000313" key="3">
    <source>
        <dbReference type="Proteomes" id="UP000480266"/>
    </source>
</evidence>
<accession>A0A7C9RPG1</accession>
<dbReference type="EMBL" id="JAAMRR010001699">
    <property type="protein sequence ID" value="NGX99836.1"/>
    <property type="molecule type" value="Genomic_DNA"/>
</dbReference>
<gene>
    <name evidence="2" type="ORF">G4V63_33050</name>
</gene>
<dbReference type="Gene3D" id="3.40.50.360">
    <property type="match status" value="1"/>
</dbReference>
<name>A0A7C9RPG1_9BRAD</name>
<dbReference type="InterPro" id="IPR029039">
    <property type="entry name" value="Flavoprotein-like_sf"/>
</dbReference>
<protein>
    <submittedName>
        <fullName evidence="2">NAD(P)H-dependent oxidoreductase</fullName>
    </submittedName>
</protein>
<dbReference type="InterPro" id="IPR050712">
    <property type="entry name" value="NAD(P)H-dep_reductase"/>
</dbReference>
<dbReference type="InterPro" id="IPR005025">
    <property type="entry name" value="FMN_Rdtase-like_dom"/>
</dbReference>
<evidence type="ECO:0000259" key="1">
    <source>
        <dbReference type="Pfam" id="PF03358"/>
    </source>
</evidence>
<dbReference type="Pfam" id="PF03358">
    <property type="entry name" value="FMN_red"/>
    <property type="match status" value="1"/>
</dbReference>
<dbReference type="PANTHER" id="PTHR30543">
    <property type="entry name" value="CHROMATE REDUCTASE"/>
    <property type="match status" value="1"/>
</dbReference>
<dbReference type="GO" id="GO:0005829">
    <property type="term" value="C:cytosol"/>
    <property type="evidence" value="ECO:0007669"/>
    <property type="project" value="TreeGrafter"/>
</dbReference>
<dbReference type="GO" id="GO:0016491">
    <property type="term" value="F:oxidoreductase activity"/>
    <property type="evidence" value="ECO:0007669"/>
    <property type="project" value="InterPro"/>
</dbReference>
<keyword evidence="3" id="KW-1185">Reference proteome</keyword>
<reference evidence="2" key="1">
    <citation type="submission" date="2020-02" db="EMBL/GenBank/DDBJ databases">
        <title>Draft genome sequence of Candidatus Afipia apatlaquensis IBT-C3, a potential strain for decolorization of textile dyes.</title>
        <authorList>
            <person name="Sanchez-Reyes A."/>
            <person name="Breton-Deval L."/>
            <person name="Mangelson H."/>
            <person name="Sanchez-Flores A."/>
        </authorList>
    </citation>
    <scope>NUCLEOTIDE SEQUENCE [LARGE SCALE GENOMIC DNA]</scope>
    <source>
        <strain evidence="2">IBT-C3</strain>
    </source>
</reference>
<dbReference type="SUPFAM" id="SSF52218">
    <property type="entry name" value="Flavoproteins"/>
    <property type="match status" value="1"/>
</dbReference>
<sequence length="196" mass="21420">MTDRILVLYGSYRSDRMGIRLADFIVKGLRGRGADVELIDAKAVGLPMLDRMRKEYPKGEVPAALEELGQKIIAADGFVFVAGEYNWGLQPGLKNLTDHFLEEWFWRPAAIASYSAGRFSGARAALAWHGTLSEMGMVVISSTIAVGPIGQSLSETGEPTGPGGEALARSFPRFADDLMWWVEAAKTQRAKKAPPY</sequence>
<dbReference type="AlphaFoldDB" id="A0A7C9RPG1"/>